<evidence type="ECO:0000313" key="2">
    <source>
        <dbReference type="Proteomes" id="UP001056120"/>
    </source>
</evidence>
<dbReference type="Proteomes" id="UP001056120">
    <property type="component" value="Linkage Group LG07"/>
</dbReference>
<sequence>MAYESFTDKNVTSFSGRFRVCLGGHRASFMDVCFHPSQDLVFSGNIGWVLDRKPFFKMKVVENGASENQVESNGVERLEYSIVISMSNDNHHSYDSSHQDKKDFKMKEADLDTRSPAFVSTKPHEFGSLD</sequence>
<dbReference type="EMBL" id="CM042024">
    <property type="protein sequence ID" value="KAI3811186.1"/>
    <property type="molecule type" value="Genomic_DNA"/>
</dbReference>
<proteinExistence type="predicted"/>
<evidence type="ECO:0000313" key="1">
    <source>
        <dbReference type="EMBL" id="KAI3811186.1"/>
    </source>
</evidence>
<protein>
    <submittedName>
        <fullName evidence="1">Uncharacterized protein</fullName>
    </submittedName>
</protein>
<reference evidence="2" key="1">
    <citation type="journal article" date="2022" name="Mol. Ecol. Resour.">
        <title>The genomes of chicory, endive, great burdock and yacon provide insights into Asteraceae palaeo-polyploidization history and plant inulin production.</title>
        <authorList>
            <person name="Fan W."/>
            <person name="Wang S."/>
            <person name="Wang H."/>
            <person name="Wang A."/>
            <person name="Jiang F."/>
            <person name="Liu H."/>
            <person name="Zhao H."/>
            <person name="Xu D."/>
            <person name="Zhang Y."/>
        </authorList>
    </citation>
    <scope>NUCLEOTIDE SEQUENCE [LARGE SCALE GENOMIC DNA]</scope>
    <source>
        <strain evidence="2">cv. Yunnan</strain>
    </source>
</reference>
<accession>A0ACB9IUS7</accession>
<reference evidence="1 2" key="2">
    <citation type="journal article" date="2022" name="Mol. Ecol. Resour.">
        <title>The genomes of chicory, endive, great burdock and yacon provide insights into Asteraceae paleo-polyploidization history and plant inulin production.</title>
        <authorList>
            <person name="Fan W."/>
            <person name="Wang S."/>
            <person name="Wang H."/>
            <person name="Wang A."/>
            <person name="Jiang F."/>
            <person name="Liu H."/>
            <person name="Zhao H."/>
            <person name="Xu D."/>
            <person name="Zhang Y."/>
        </authorList>
    </citation>
    <scope>NUCLEOTIDE SEQUENCE [LARGE SCALE GENOMIC DNA]</scope>
    <source>
        <strain evidence="2">cv. Yunnan</strain>
        <tissue evidence="1">Leaves</tissue>
    </source>
</reference>
<gene>
    <name evidence="1" type="ORF">L1987_20904</name>
</gene>
<name>A0ACB9IUS7_9ASTR</name>
<organism evidence="1 2">
    <name type="scientific">Smallanthus sonchifolius</name>
    <dbReference type="NCBI Taxonomy" id="185202"/>
    <lineage>
        <taxon>Eukaryota</taxon>
        <taxon>Viridiplantae</taxon>
        <taxon>Streptophyta</taxon>
        <taxon>Embryophyta</taxon>
        <taxon>Tracheophyta</taxon>
        <taxon>Spermatophyta</taxon>
        <taxon>Magnoliopsida</taxon>
        <taxon>eudicotyledons</taxon>
        <taxon>Gunneridae</taxon>
        <taxon>Pentapetalae</taxon>
        <taxon>asterids</taxon>
        <taxon>campanulids</taxon>
        <taxon>Asterales</taxon>
        <taxon>Asteraceae</taxon>
        <taxon>Asteroideae</taxon>
        <taxon>Heliantheae alliance</taxon>
        <taxon>Millerieae</taxon>
        <taxon>Smallanthus</taxon>
    </lineage>
</organism>
<keyword evidence="2" id="KW-1185">Reference proteome</keyword>
<comment type="caution">
    <text evidence="1">The sequence shown here is derived from an EMBL/GenBank/DDBJ whole genome shotgun (WGS) entry which is preliminary data.</text>
</comment>